<accession>A0A7S4LFZ7</accession>
<sequence length="214" mass="24755">MRSKLVESGLFEGLLDPFTPDQFMELRWGGDNVALFGNFIPCQSLKRRPKLTYESQDEDRLHCALFFAVRDFLSVDQIKTADDEVTPVEEVMEKLSDEVAGKAAEANKKQFVHWARINMKGHWDTTGEDMVEYLPPCPLRFEGFFRYFMVLCKQSSKIIDWKSQQIKKHSIKGRECFDLQTILKAHKLRPLAANLVRTSWDESSDEVRATVTET</sequence>
<organism evidence="1">
    <name type="scientific">Eutreptiella gymnastica</name>
    <dbReference type="NCBI Taxonomy" id="73025"/>
    <lineage>
        <taxon>Eukaryota</taxon>
        <taxon>Discoba</taxon>
        <taxon>Euglenozoa</taxon>
        <taxon>Euglenida</taxon>
        <taxon>Spirocuta</taxon>
        <taxon>Euglenophyceae</taxon>
        <taxon>Eutreptiales</taxon>
        <taxon>Eutreptiaceae</taxon>
        <taxon>Eutreptiella</taxon>
    </lineage>
</organism>
<gene>
    <name evidence="1" type="ORF">EGYM00163_LOCUS38186</name>
</gene>
<dbReference type="EMBL" id="HBJA01110695">
    <property type="protein sequence ID" value="CAE0826926.1"/>
    <property type="molecule type" value="Transcribed_RNA"/>
</dbReference>
<dbReference type="InterPro" id="IPR036610">
    <property type="entry name" value="PEBP-like_sf"/>
</dbReference>
<dbReference type="PANTHER" id="PTHR11362:SF82">
    <property type="entry name" value="PHOSPHATIDYLETHANOLAMINE-BINDING PROTEIN 4"/>
    <property type="match status" value="1"/>
</dbReference>
<reference evidence="1" key="1">
    <citation type="submission" date="2021-01" db="EMBL/GenBank/DDBJ databases">
        <authorList>
            <person name="Corre E."/>
            <person name="Pelletier E."/>
            <person name="Niang G."/>
            <person name="Scheremetjew M."/>
            <person name="Finn R."/>
            <person name="Kale V."/>
            <person name="Holt S."/>
            <person name="Cochrane G."/>
            <person name="Meng A."/>
            <person name="Brown T."/>
            <person name="Cohen L."/>
        </authorList>
    </citation>
    <scope>NUCLEOTIDE SEQUENCE</scope>
    <source>
        <strain evidence="1">CCMP1594</strain>
    </source>
</reference>
<dbReference type="InterPro" id="IPR035810">
    <property type="entry name" value="PEBP_euk"/>
</dbReference>
<name>A0A7S4LFZ7_9EUGL</name>
<proteinExistence type="predicted"/>
<dbReference type="PANTHER" id="PTHR11362">
    <property type="entry name" value="PHOSPHATIDYLETHANOLAMINE-BINDING PROTEIN"/>
    <property type="match status" value="1"/>
</dbReference>
<dbReference type="Gene3D" id="3.90.280.10">
    <property type="entry name" value="PEBP-like"/>
    <property type="match status" value="1"/>
</dbReference>
<protein>
    <submittedName>
        <fullName evidence="1">Uncharacterized protein</fullName>
    </submittedName>
</protein>
<dbReference type="SUPFAM" id="SSF49777">
    <property type="entry name" value="PEBP-like"/>
    <property type="match status" value="1"/>
</dbReference>
<evidence type="ECO:0000313" key="1">
    <source>
        <dbReference type="EMBL" id="CAE0826926.1"/>
    </source>
</evidence>
<dbReference type="AlphaFoldDB" id="A0A7S4LFZ7"/>